<evidence type="ECO:0000313" key="2">
    <source>
        <dbReference type="Proteomes" id="UP000250369"/>
    </source>
</evidence>
<accession>A0A329LZS1</accession>
<dbReference type="OrthoDB" id="2642166at2"/>
<proteinExistence type="predicted"/>
<sequence>MGKGTVYVIKNGQTQIAESGNQPKNALLFAASGKSLAQMIIEQTEQFKENAELVRSRLAAASKWD</sequence>
<reference evidence="1 2" key="1">
    <citation type="journal article" date="2009" name="Int. J. Syst. Evol. Microbiol.">
        <title>Paenibacillus contaminans sp. nov., isolated from a contaminated laboratory plate.</title>
        <authorList>
            <person name="Chou J.H."/>
            <person name="Lee J.H."/>
            <person name="Lin M.C."/>
            <person name="Chang P.S."/>
            <person name="Arun A.B."/>
            <person name="Young C.C."/>
            <person name="Chen W.M."/>
        </authorList>
    </citation>
    <scope>NUCLEOTIDE SEQUENCE [LARGE SCALE GENOMIC DNA]</scope>
    <source>
        <strain evidence="1 2">CKOBP-6</strain>
    </source>
</reference>
<evidence type="ECO:0000313" key="1">
    <source>
        <dbReference type="EMBL" id="RAV12968.1"/>
    </source>
</evidence>
<gene>
    <name evidence="1" type="ORF">DQG23_33850</name>
</gene>
<name>A0A329LZS1_9BACL</name>
<protein>
    <submittedName>
        <fullName evidence="1">Uncharacterized protein</fullName>
    </submittedName>
</protein>
<dbReference type="RefSeq" id="WP_113035457.1">
    <property type="nucleotide sequence ID" value="NZ_QMFB01000031.1"/>
</dbReference>
<dbReference type="AlphaFoldDB" id="A0A329LZS1"/>
<comment type="caution">
    <text evidence="1">The sequence shown here is derived from an EMBL/GenBank/DDBJ whole genome shotgun (WGS) entry which is preliminary data.</text>
</comment>
<dbReference type="Proteomes" id="UP000250369">
    <property type="component" value="Unassembled WGS sequence"/>
</dbReference>
<keyword evidence="2" id="KW-1185">Reference proteome</keyword>
<dbReference type="EMBL" id="QMFB01000031">
    <property type="protein sequence ID" value="RAV12968.1"/>
    <property type="molecule type" value="Genomic_DNA"/>
</dbReference>
<organism evidence="1 2">
    <name type="scientific">Paenibacillus contaminans</name>
    <dbReference type="NCBI Taxonomy" id="450362"/>
    <lineage>
        <taxon>Bacteria</taxon>
        <taxon>Bacillati</taxon>
        <taxon>Bacillota</taxon>
        <taxon>Bacilli</taxon>
        <taxon>Bacillales</taxon>
        <taxon>Paenibacillaceae</taxon>
        <taxon>Paenibacillus</taxon>
    </lineage>
</organism>